<protein>
    <recommendedName>
        <fullName evidence="4">RING-type domain-containing protein</fullName>
    </recommendedName>
</protein>
<accession>A0A0D2HHS6</accession>
<organism evidence="5 6">
    <name type="scientific">Cladophialophora bantiana (strain ATCC 10958 / CBS 173.52 / CDC B-1940 / NIH 8579)</name>
    <name type="common">Xylohypha bantiana</name>
    <dbReference type="NCBI Taxonomy" id="1442370"/>
    <lineage>
        <taxon>Eukaryota</taxon>
        <taxon>Fungi</taxon>
        <taxon>Dikarya</taxon>
        <taxon>Ascomycota</taxon>
        <taxon>Pezizomycotina</taxon>
        <taxon>Eurotiomycetes</taxon>
        <taxon>Chaetothyriomycetidae</taxon>
        <taxon>Chaetothyriales</taxon>
        <taxon>Herpotrichiellaceae</taxon>
        <taxon>Cladophialophora</taxon>
    </lineage>
</organism>
<dbReference type="Gene3D" id="3.30.40.10">
    <property type="entry name" value="Zinc/RING finger domain, C3HC4 (zinc finger)"/>
    <property type="match status" value="1"/>
</dbReference>
<dbReference type="PROSITE" id="PS50089">
    <property type="entry name" value="ZF_RING_2"/>
    <property type="match status" value="1"/>
</dbReference>
<dbReference type="SMART" id="SM00698">
    <property type="entry name" value="MORN"/>
    <property type="match status" value="3"/>
</dbReference>
<dbReference type="PANTHER" id="PTHR43215">
    <property type="entry name" value="RADIAL SPOKE HEAD 1 HOMOLOG"/>
    <property type="match status" value="1"/>
</dbReference>
<dbReference type="Proteomes" id="UP000053789">
    <property type="component" value="Unassembled WGS sequence"/>
</dbReference>
<feature type="domain" description="RING-type" evidence="4">
    <location>
        <begin position="1314"/>
        <end position="1349"/>
    </location>
</feature>
<dbReference type="InterPro" id="IPR008974">
    <property type="entry name" value="TRAF-like"/>
</dbReference>
<feature type="compositionally biased region" description="Low complexity" evidence="3">
    <location>
        <begin position="916"/>
        <end position="925"/>
    </location>
</feature>
<dbReference type="SUPFAM" id="SSF54001">
    <property type="entry name" value="Cysteine proteinases"/>
    <property type="match status" value="1"/>
</dbReference>
<dbReference type="GO" id="GO:0008270">
    <property type="term" value="F:zinc ion binding"/>
    <property type="evidence" value="ECO:0007669"/>
    <property type="project" value="UniProtKB-KW"/>
</dbReference>
<evidence type="ECO:0000256" key="1">
    <source>
        <dbReference type="ARBA" id="ARBA00022737"/>
    </source>
</evidence>
<dbReference type="InterPro" id="IPR013083">
    <property type="entry name" value="Znf_RING/FYVE/PHD"/>
</dbReference>
<keyword evidence="1" id="KW-0677">Repeat</keyword>
<dbReference type="Gene3D" id="2.60.210.10">
    <property type="entry name" value="Apoptosis, Tumor Necrosis Factor Receptor Associated Protein 2, Chain A"/>
    <property type="match status" value="1"/>
</dbReference>
<dbReference type="SUPFAM" id="SSF57850">
    <property type="entry name" value="RING/U-box"/>
    <property type="match status" value="1"/>
</dbReference>
<feature type="region of interest" description="Disordered" evidence="3">
    <location>
        <begin position="300"/>
        <end position="334"/>
    </location>
</feature>
<dbReference type="HOGENOM" id="CLU_002789_0_0_1"/>
<keyword evidence="6" id="KW-1185">Reference proteome</keyword>
<dbReference type="Pfam" id="PF13920">
    <property type="entry name" value="zf-C3HC4_3"/>
    <property type="match status" value="1"/>
</dbReference>
<dbReference type="EMBL" id="KN846993">
    <property type="protein sequence ID" value="KIW90350.1"/>
    <property type="molecule type" value="Genomic_DNA"/>
</dbReference>
<reference evidence="5" key="1">
    <citation type="submission" date="2015-01" db="EMBL/GenBank/DDBJ databases">
        <title>The Genome Sequence of Cladophialophora bantiana CBS 173.52.</title>
        <authorList>
            <consortium name="The Broad Institute Genomics Platform"/>
            <person name="Cuomo C."/>
            <person name="de Hoog S."/>
            <person name="Gorbushina A."/>
            <person name="Stielow B."/>
            <person name="Teixiera M."/>
            <person name="Abouelleil A."/>
            <person name="Chapman S.B."/>
            <person name="Priest M."/>
            <person name="Young S.K."/>
            <person name="Wortman J."/>
            <person name="Nusbaum C."/>
            <person name="Birren B."/>
        </authorList>
    </citation>
    <scope>NUCLEOTIDE SEQUENCE [LARGE SCALE GENOMIC DNA]</scope>
    <source>
        <strain evidence="5">CBS 173.52</strain>
    </source>
</reference>
<feature type="region of interest" description="Disordered" evidence="3">
    <location>
        <begin position="1048"/>
        <end position="1081"/>
    </location>
</feature>
<dbReference type="GO" id="GO:0004843">
    <property type="term" value="F:cysteine-type deubiquitinase activity"/>
    <property type="evidence" value="ECO:0007669"/>
    <property type="project" value="InterPro"/>
</dbReference>
<dbReference type="SUPFAM" id="SSF49599">
    <property type="entry name" value="TRAF domain-like"/>
    <property type="match status" value="1"/>
</dbReference>
<feature type="compositionally biased region" description="Polar residues" evidence="3">
    <location>
        <begin position="1"/>
        <end position="10"/>
    </location>
</feature>
<dbReference type="PANTHER" id="PTHR43215:SF14">
    <property type="entry name" value="RADIAL SPOKE HEAD 1 HOMOLOG"/>
    <property type="match status" value="1"/>
</dbReference>
<name>A0A0D2HHS6_CLAB1</name>
<dbReference type="Gene3D" id="2.20.110.10">
    <property type="entry name" value="Histone H3 K4-specific methyltransferase SET7/9 N-terminal domain"/>
    <property type="match status" value="1"/>
</dbReference>
<feature type="compositionally biased region" description="Acidic residues" evidence="3">
    <location>
        <begin position="68"/>
        <end position="77"/>
    </location>
</feature>
<dbReference type="Gene3D" id="3.90.70.10">
    <property type="entry name" value="Cysteine proteinases"/>
    <property type="match status" value="1"/>
</dbReference>
<keyword evidence="2" id="KW-0862">Zinc</keyword>
<evidence type="ECO:0000313" key="5">
    <source>
        <dbReference type="EMBL" id="KIW90350.1"/>
    </source>
</evidence>
<dbReference type="SUPFAM" id="SSF82185">
    <property type="entry name" value="Histone H3 K4-specific methyltransferase SET7/9 N-terminal domain"/>
    <property type="match status" value="1"/>
</dbReference>
<dbReference type="InterPro" id="IPR001394">
    <property type="entry name" value="Peptidase_C19_UCH"/>
</dbReference>
<gene>
    <name evidence="5" type="ORF">Z519_08995</name>
</gene>
<dbReference type="OrthoDB" id="294378at2759"/>
<feature type="region of interest" description="Disordered" evidence="3">
    <location>
        <begin position="1"/>
        <end position="147"/>
    </location>
</feature>
<dbReference type="InterPro" id="IPR001841">
    <property type="entry name" value="Znf_RING"/>
</dbReference>
<keyword evidence="2" id="KW-0479">Metal-binding</keyword>
<keyword evidence="2" id="KW-0863">Zinc-finger</keyword>
<feature type="region of interest" description="Disordered" evidence="3">
    <location>
        <begin position="913"/>
        <end position="940"/>
    </location>
</feature>
<evidence type="ECO:0000259" key="4">
    <source>
        <dbReference type="PROSITE" id="PS50089"/>
    </source>
</evidence>
<feature type="compositionally biased region" description="Low complexity" evidence="3">
    <location>
        <begin position="1058"/>
        <end position="1069"/>
    </location>
</feature>
<dbReference type="RefSeq" id="XP_016617019.1">
    <property type="nucleotide sequence ID" value="XM_016766721.1"/>
</dbReference>
<dbReference type="VEuPathDB" id="FungiDB:Z519_08995"/>
<evidence type="ECO:0000256" key="2">
    <source>
        <dbReference type="PROSITE-ProRule" id="PRU00175"/>
    </source>
</evidence>
<dbReference type="InterPro" id="IPR038765">
    <property type="entry name" value="Papain-like_cys_pep_sf"/>
</dbReference>
<dbReference type="GO" id="GO:0016579">
    <property type="term" value="P:protein deubiquitination"/>
    <property type="evidence" value="ECO:0007669"/>
    <property type="project" value="InterPro"/>
</dbReference>
<evidence type="ECO:0000256" key="3">
    <source>
        <dbReference type="SAM" id="MobiDB-lite"/>
    </source>
</evidence>
<feature type="compositionally biased region" description="Polar residues" evidence="3">
    <location>
        <begin position="84"/>
        <end position="96"/>
    </location>
</feature>
<proteinExistence type="predicted"/>
<dbReference type="Pfam" id="PF00443">
    <property type="entry name" value="UCH"/>
    <property type="match status" value="1"/>
</dbReference>
<evidence type="ECO:0000313" key="6">
    <source>
        <dbReference type="Proteomes" id="UP000053789"/>
    </source>
</evidence>
<sequence>MASQSSSPVLVQTHPPPPHTLTSAYTPEPEPDRQPQMSTMPGPESHDPPSSSSPQPQREPSPSPPEMADAEMADAEMADAPSTEPESQPQESTNTTEEVPQVQQPEDVVVPEPATPTEEGTTTVVAEVPSQDSSSTPPPPPEPRLHIPEWTLFEDDWSKPSEEEMEELRMRESRGTELSALDIPSVEKRIYSDTDDPDMRPIKKLRLSWVIKGVRGTKDKPNHARVMVSPPALVDGNYWQIKFYPRGHTSASYSAYIKCSRRPPKADTKLADSTFCFFEGPPDADFGNGAVPALTLKIDPTAKKDDPSSTSSATPLASQKQDNHPPSEGANPSGAAIRRDEAFDVQNTPEPAEDTWRLSAQLGIVMYNPEEPRTCAYASTEGQFSKYVDDWGWSSVAGPWRDVHLRQHLQRAPLLQKDTIAIDAYIRIFDDPTKALWWRSSEGEPHWDSKSLAGYFPMGTPPLYHSPAVAGMTAWLLLAPFRKLLQNVDAGGWRRNSQIRPRPFIAYLQMILFLMRTSRKERETYVDLYPAIQAMRDFGEEYTDVKTFWEAFRRSIELELDSDQESLRALKAIFDGPSGPISLPPLPVENVLDIQQSLTRVLRESQFKGCLPNFLPLMLARDKFDKKTREWKLLYDRVILNDEIDVSEFSTDTQDAKYTLYGFVVHAGVRNSGKFYTVLRPNGPNTMWLAFEDGDGNQVFSLSRKGIQAFEGLEGQALKDFNSTRTTAYMAMYIKTSCLADYLPGGLEPYQLPKWLAPYLESSYQEAHGNFSEDTTDEDSEEINVEVYSDEGIVGREGLLDMYNIKVQSQHKGLFHLMSSPKNATYQEFRQRLAAKMGLEDPQMIRLFRMGYSGIGFYATAQMLNVHLLDTIGNGRATGQPLCLWMSVLSKDELQLFGEPDRTSVQVDTDLLQSRSDASVSDSVANGGEEQVAAPDAEQDSVRVAVTADIGRSSDGGQQPSAVAVEVNDSDTRMQLEAPPPTAEESLAAHVPHGHLIDAAAHGDVVALPVNDETQQSLAPEVSTLSQTAESMVAAVIGEGSEAMDFVMNSGSASTDHSASQSGESSQSSSPPPEKQGPVDSTYGFIQVFDVDRQTFRVQGTFFARSEERVRDFVQRRLGYGADKDFIAWRRHSTVDGTIVGPEDTFLDPRFVNGCDLVVYEPVSEPRVKELEKEGKFSNPHDLSNYLRMVERQHPVHSRTTTEPVELAEFGTDYYKGPLVNGLCHGAKCFSISSTGNTYEGPLVCNIKCGKGGKMTYCNGDTYEGEWHQDERHGQGTFVEARTGNKYVGGFENGKRWGMGTTFWQVADEQADLCQICYGNEIDALFFDCGHVCACVECARQCELCPICRKTVKQVVKMFRA</sequence>
<dbReference type="GeneID" id="27701923"/>
<feature type="compositionally biased region" description="Low complexity" evidence="3">
    <location>
        <begin position="97"/>
        <end position="135"/>
    </location>
</feature>
<dbReference type="InterPro" id="IPR003409">
    <property type="entry name" value="MORN"/>
</dbReference>